<dbReference type="STRING" id="716541.ECL_00291"/>
<sequence length="41" mass="4728">MVQRHSVSLFDILFPSSQPLRPTPGLCDLCCINLSYECWRT</sequence>
<accession>A0A0H3CDF2</accession>
<protein>
    <submittedName>
        <fullName evidence="1">Uncharacterized protein</fullName>
    </submittedName>
</protein>
<dbReference type="AlphaFoldDB" id="A0A0H3CDF2"/>
<dbReference type="EnsemblBacteria" id="ADF59858">
    <property type="protein sequence ID" value="ADF59858"/>
    <property type="gene ID" value="ECL_00291"/>
</dbReference>
<keyword evidence="2" id="KW-1185">Reference proteome</keyword>
<dbReference type="Proteomes" id="UP000002363">
    <property type="component" value="Chromosome"/>
</dbReference>
<dbReference type="HOGENOM" id="CLU_3269458_0_0_6"/>
<reference evidence="1 2" key="1">
    <citation type="journal article" date="2010" name="J. Bacteriol.">
        <title>Complete genome sequence of Enterobacter cloacae subsp. cloacae type strain ATCC 13047.</title>
        <authorList>
            <person name="Ren Y."/>
            <person name="Ren Y."/>
            <person name="Zhou Z."/>
            <person name="Guo X."/>
            <person name="Li Y."/>
            <person name="Feng L."/>
            <person name="Wang L."/>
        </authorList>
    </citation>
    <scope>NUCLEOTIDE SEQUENCE [LARGE SCALE GENOMIC DNA]</scope>
    <source>
        <strain evidence="2">ATCC 13047 / DSM 30054 / NBRC 13535 / NCTC 10005 / WDCM 00083 / NCDC 279-56</strain>
    </source>
</reference>
<dbReference type="PATRIC" id="fig|716541.4.peg.578"/>
<evidence type="ECO:0000313" key="1">
    <source>
        <dbReference type="EMBL" id="ADF59858.1"/>
    </source>
</evidence>
<dbReference type="EMBL" id="CP001918">
    <property type="protein sequence ID" value="ADF59858.1"/>
    <property type="molecule type" value="Genomic_DNA"/>
</dbReference>
<name>A0A0H3CDF2_ENTCC</name>
<evidence type="ECO:0000313" key="2">
    <source>
        <dbReference type="Proteomes" id="UP000002363"/>
    </source>
</evidence>
<organism evidence="1 2">
    <name type="scientific">Enterobacter cloacae subsp. cloacae (strain ATCC 13047 / DSM 30054 / NBRC 13535 / NCTC 10005 / WDCM 00083 / NCDC 279-56)</name>
    <dbReference type="NCBI Taxonomy" id="716541"/>
    <lineage>
        <taxon>Bacteria</taxon>
        <taxon>Pseudomonadati</taxon>
        <taxon>Pseudomonadota</taxon>
        <taxon>Gammaproteobacteria</taxon>
        <taxon>Enterobacterales</taxon>
        <taxon>Enterobacteriaceae</taxon>
        <taxon>Enterobacter</taxon>
        <taxon>Enterobacter cloacae complex</taxon>
    </lineage>
</organism>
<gene>
    <name evidence="1" type="ordered locus">ECL_00291</name>
</gene>
<proteinExistence type="predicted"/>
<dbReference type="KEGG" id="enc:ECL_00291"/>